<dbReference type="InterPro" id="IPR033248">
    <property type="entry name" value="Transketolase_C"/>
</dbReference>
<reference evidence="5 6" key="1">
    <citation type="journal article" date="2016" name="Nat. Commun.">
        <title>Thousands of microbial genomes shed light on interconnected biogeochemical processes in an aquifer system.</title>
        <authorList>
            <person name="Anantharaman K."/>
            <person name="Brown C.T."/>
            <person name="Hug L.A."/>
            <person name="Sharon I."/>
            <person name="Castelle C.J."/>
            <person name="Probst A.J."/>
            <person name="Thomas B.C."/>
            <person name="Singh A."/>
            <person name="Wilkins M.J."/>
            <person name="Karaoz U."/>
            <person name="Brodie E.L."/>
            <person name="Williams K.H."/>
            <person name="Hubbard S.S."/>
            <person name="Banfield J.F."/>
        </authorList>
    </citation>
    <scope>NUCLEOTIDE SEQUENCE [LARGE SCALE GENOMIC DNA]</scope>
</reference>
<comment type="cofactor">
    <cofactor evidence="1">
        <name>thiamine diphosphate</name>
        <dbReference type="ChEBI" id="CHEBI:58937"/>
    </cofactor>
</comment>
<sequence>MRKTCFNTIYELAKLDPRVVFVGSDLGAGVLDDFKRDFPDRFFMEGVSEQYLVGVSAGMAREGNIVYVATVAAFITRRCFEQIVLDVGLHHANVKLISIGGGLVYTPLGPTHLALDDIALMRSVPGMTVTAPADSVEMKQLMYASLKHSGPMYIRLAKGGEQIVTADTKFIIGRAKLIKSGTDALVVTTGITLQIALEAREILFKKGLQVSIMHMPTVKPLDKQLLSKTVVKIPVIVTIEEHFLAGGLGSAISEFLSQKNLLSGRQFRIMAIADEFPGGYGSQSQQLAKFGLTASKLVKVIYGLCSK</sequence>
<proteinExistence type="inferred from homology"/>
<dbReference type="Gene3D" id="3.40.50.970">
    <property type="match status" value="1"/>
</dbReference>
<dbReference type="SUPFAM" id="SSF52922">
    <property type="entry name" value="TK C-terminal domain-like"/>
    <property type="match status" value="1"/>
</dbReference>
<dbReference type="AlphaFoldDB" id="A0A1F5ZAW8"/>
<comment type="similarity">
    <text evidence="2">Belongs to the transketolase family.</text>
</comment>
<evidence type="ECO:0000313" key="5">
    <source>
        <dbReference type="EMBL" id="OGG09616.1"/>
    </source>
</evidence>
<dbReference type="Pfam" id="PF02779">
    <property type="entry name" value="Transket_pyr"/>
    <property type="match status" value="1"/>
</dbReference>
<dbReference type="SUPFAM" id="SSF52518">
    <property type="entry name" value="Thiamin diphosphate-binding fold (THDP-binding)"/>
    <property type="match status" value="1"/>
</dbReference>
<dbReference type="STRING" id="1798373.A2154_03105"/>
<dbReference type="Pfam" id="PF02780">
    <property type="entry name" value="Transketolase_C"/>
    <property type="match status" value="1"/>
</dbReference>
<dbReference type="InterPro" id="IPR029061">
    <property type="entry name" value="THDP-binding"/>
</dbReference>
<organism evidence="5 6">
    <name type="scientific">Candidatus Gottesmanbacteria bacterium RBG_16_43_7</name>
    <dbReference type="NCBI Taxonomy" id="1798373"/>
    <lineage>
        <taxon>Bacteria</taxon>
        <taxon>Candidatus Gottesmaniibacteriota</taxon>
    </lineage>
</organism>
<dbReference type="InterPro" id="IPR005475">
    <property type="entry name" value="Transketolase-like_Pyr-bd"/>
</dbReference>
<keyword evidence="3" id="KW-0786">Thiamine pyrophosphate</keyword>
<evidence type="ECO:0000256" key="1">
    <source>
        <dbReference type="ARBA" id="ARBA00001964"/>
    </source>
</evidence>
<protein>
    <submittedName>
        <fullName evidence="5">Transketolase</fullName>
    </submittedName>
</protein>
<evidence type="ECO:0000259" key="4">
    <source>
        <dbReference type="SMART" id="SM00861"/>
    </source>
</evidence>
<gene>
    <name evidence="5" type="ORF">A2154_03105</name>
</gene>
<feature type="domain" description="Transketolase-like pyrimidine-binding" evidence="4">
    <location>
        <begin position="1"/>
        <end position="163"/>
    </location>
</feature>
<dbReference type="SMART" id="SM00861">
    <property type="entry name" value="Transket_pyr"/>
    <property type="match status" value="1"/>
</dbReference>
<dbReference type="PANTHER" id="PTHR43825:SF5">
    <property type="entry name" value="HYPOTHETICAL TRANSKETOLASE FAMILY PROTEIN"/>
    <property type="match status" value="1"/>
</dbReference>
<evidence type="ECO:0000313" key="6">
    <source>
        <dbReference type="Proteomes" id="UP000176854"/>
    </source>
</evidence>
<dbReference type="PANTHER" id="PTHR43825">
    <property type="entry name" value="PYRUVATE DEHYDROGENASE E1 COMPONENT"/>
    <property type="match status" value="1"/>
</dbReference>
<comment type="caution">
    <text evidence="5">The sequence shown here is derived from an EMBL/GenBank/DDBJ whole genome shotgun (WGS) entry which is preliminary data.</text>
</comment>
<accession>A0A1F5ZAW8</accession>
<name>A0A1F5ZAW8_9BACT</name>
<dbReference type="InterPro" id="IPR051157">
    <property type="entry name" value="PDH/Transketolase"/>
</dbReference>
<dbReference type="CDD" id="cd07033">
    <property type="entry name" value="TPP_PYR_DXS_TK_like"/>
    <property type="match status" value="1"/>
</dbReference>
<dbReference type="Gene3D" id="3.40.50.920">
    <property type="match status" value="1"/>
</dbReference>
<dbReference type="FunFam" id="3.40.50.970:FF:000129">
    <property type="entry name" value="Transketolase"/>
    <property type="match status" value="1"/>
</dbReference>
<evidence type="ECO:0000256" key="3">
    <source>
        <dbReference type="ARBA" id="ARBA00023052"/>
    </source>
</evidence>
<dbReference type="InterPro" id="IPR009014">
    <property type="entry name" value="Transketo_C/PFOR_II"/>
</dbReference>
<dbReference type="Proteomes" id="UP000176854">
    <property type="component" value="Unassembled WGS sequence"/>
</dbReference>
<evidence type="ECO:0000256" key="2">
    <source>
        <dbReference type="ARBA" id="ARBA00007131"/>
    </source>
</evidence>
<dbReference type="EMBL" id="MFJC01000018">
    <property type="protein sequence ID" value="OGG09616.1"/>
    <property type="molecule type" value="Genomic_DNA"/>
</dbReference>